<feature type="region of interest" description="Disordered" evidence="1">
    <location>
        <begin position="117"/>
        <end position="139"/>
    </location>
</feature>
<feature type="non-terminal residue" evidence="2">
    <location>
        <position position="1"/>
    </location>
</feature>
<feature type="compositionally biased region" description="Basic and acidic residues" evidence="1">
    <location>
        <begin position="120"/>
        <end position="132"/>
    </location>
</feature>
<gene>
    <name evidence="2" type="primary">PF11_0240_5</name>
    <name evidence="2" type="ORF">g.55707</name>
</gene>
<reference evidence="2" key="2">
    <citation type="journal article" date="2015" name="Gigascience">
        <title>Reconstructing a comprehensive transcriptome assembly of a white-pupal translocated strain of the pest fruit fly Bactrocera cucurbitae.</title>
        <authorList>
            <person name="Sim S.B."/>
            <person name="Calla B."/>
            <person name="Hall B."/>
            <person name="DeRego T."/>
            <person name="Geib S.M."/>
        </authorList>
    </citation>
    <scope>NUCLEOTIDE SEQUENCE</scope>
</reference>
<reference evidence="2" key="1">
    <citation type="submission" date="2014-11" db="EMBL/GenBank/DDBJ databases">
        <authorList>
            <person name="Geib S."/>
        </authorList>
    </citation>
    <scope>NUCLEOTIDE SEQUENCE</scope>
</reference>
<dbReference type="EMBL" id="GBXI01004801">
    <property type="protein sequence ID" value="JAD09491.1"/>
    <property type="molecule type" value="Transcribed_RNA"/>
</dbReference>
<evidence type="ECO:0000256" key="1">
    <source>
        <dbReference type="SAM" id="MobiDB-lite"/>
    </source>
</evidence>
<feature type="non-terminal residue" evidence="2">
    <location>
        <position position="139"/>
    </location>
</feature>
<organism evidence="2">
    <name type="scientific">Zeugodacus cucurbitae</name>
    <name type="common">Melon fruit fly</name>
    <name type="synonym">Bactrocera cucurbitae</name>
    <dbReference type="NCBI Taxonomy" id="28588"/>
    <lineage>
        <taxon>Eukaryota</taxon>
        <taxon>Metazoa</taxon>
        <taxon>Ecdysozoa</taxon>
        <taxon>Arthropoda</taxon>
        <taxon>Hexapoda</taxon>
        <taxon>Insecta</taxon>
        <taxon>Pterygota</taxon>
        <taxon>Neoptera</taxon>
        <taxon>Endopterygota</taxon>
        <taxon>Diptera</taxon>
        <taxon>Brachycera</taxon>
        <taxon>Muscomorpha</taxon>
        <taxon>Tephritoidea</taxon>
        <taxon>Tephritidae</taxon>
        <taxon>Zeugodacus</taxon>
        <taxon>Zeugodacus</taxon>
    </lineage>
</organism>
<accession>A0A0A1XEY7</accession>
<sequence length="139" mass="15123">SQTTTTATVITETVEVKSPESKPVKEAPAVVEEKPVEKVEEVKPVDKVIEVQTIVEQPETTTTIIKETVEVKATESKPVEDAPVVVKEKPVKKGKKVKTAEEVVEVQAIEQPESVVDISEDSKVSVEADEKSSSTWADI</sequence>
<proteinExistence type="predicted"/>
<evidence type="ECO:0000313" key="2">
    <source>
        <dbReference type="EMBL" id="JAD09491.1"/>
    </source>
</evidence>
<dbReference type="AlphaFoldDB" id="A0A0A1XEY7"/>
<name>A0A0A1XEY7_ZEUCU</name>
<protein>
    <submittedName>
        <fullName evidence="2">Dynein heavy chain-like protein PF11_0240</fullName>
    </submittedName>
</protein>